<protein>
    <recommendedName>
        <fullName evidence="4">Alkaline shock response membrane anchor protein AmaP</fullName>
    </recommendedName>
</protein>
<name>A0A2M7E6M1_9BACT</name>
<feature type="transmembrane region" description="Helical" evidence="1">
    <location>
        <begin position="43"/>
        <end position="65"/>
    </location>
</feature>
<dbReference type="EMBL" id="PETL01000378">
    <property type="protein sequence ID" value="PIV63348.1"/>
    <property type="molecule type" value="Genomic_DNA"/>
</dbReference>
<sequence>MRIFNKIVAWIYALTSLIVAFFFLLSSIGIISRQQVHLYVEKMNWNAIGIIGTFLIVLGLLWLLFVVNYFRKSRSICFDNPGGEVKVALSAIEDFIVKRVLAQIKAVRRITTRTSATAKGLKVVNRVVLWSDNEIPTTCATIQDLIKKYLQDIIGVERISVIKVIVAGISTHIGEEEPKEEEPIIYE</sequence>
<dbReference type="NCBIfam" id="NF033218">
    <property type="entry name" value="anchor_AmaP"/>
    <property type="match status" value="1"/>
</dbReference>
<evidence type="ECO:0000313" key="3">
    <source>
        <dbReference type="Proteomes" id="UP000228886"/>
    </source>
</evidence>
<proteinExistence type="predicted"/>
<keyword evidence="1" id="KW-0812">Transmembrane</keyword>
<evidence type="ECO:0008006" key="4">
    <source>
        <dbReference type="Google" id="ProtNLM"/>
    </source>
</evidence>
<organism evidence="2 3">
    <name type="scientific">bacterium (Candidatus Ratteibacteria) CG01_land_8_20_14_3_00_40_19</name>
    <dbReference type="NCBI Taxonomy" id="2014290"/>
    <lineage>
        <taxon>Bacteria</taxon>
        <taxon>Candidatus Ratteibacteria</taxon>
    </lineage>
</organism>
<accession>A0A2M7E6M1</accession>
<comment type="caution">
    <text evidence="2">The sequence shown here is derived from an EMBL/GenBank/DDBJ whole genome shotgun (WGS) entry which is preliminary data.</text>
</comment>
<feature type="transmembrane region" description="Helical" evidence="1">
    <location>
        <begin position="7"/>
        <end position="31"/>
    </location>
</feature>
<evidence type="ECO:0000256" key="1">
    <source>
        <dbReference type="SAM" id="Phobius"/>
    </source>
</evidence>
<dbReference type="AlphaFoldDB" id="A0A2M7E6M1"/>
<keyword evidence="1" id="KW-0472">Membrane</keyword>
<gene>
    <name evidence="2" type="ORF">COS11_07915</name>
</gene>
<keyword evidence="1" id="KW-1133">Transmembrane helix</keyword>
<dbReference type="Proteomes" id="UP000228886">
    <property type="component" value="Unassembled WGS sequence"/>
</dbReference>
<evidence type="ECO:0000313" key="2">
    <source>
        <dbReference type="EMBL" id="PIV63348.1"/>
    </source>
</evidence>
<reference evidence="3" key="1">
    <citation type="submission" date="2017-09" db="EMBL/GenBank/DDBJ databases">
        <title>Depth-based differentiation of microbial function through sediment-hosted aquifers and enrichment of novel symbionts in the deep terrestrial subsurface.</title>
        <authorList>
            <person name="Probst A.J."/>
            <person name="Ladd B."/>
            <person name="Jarett J.K."/>
            <person name="Geller-Mcgrath D.E."/>
            <person name="Sieber C.M.K."/>
            <person name="Emerson J.B."/>
            <person name="Anantharaman K."/>
            <person name="Thomas B.C."/>
            <person name="Malmstrom R."/>
            <person name="Stieglmeier M."/>
            <person name="Klingl A."/>
            <person name="Woyke T."/>
            <person name="Ryan C.M."/>
            <person name="Banfield J.F."/>
        </authorList>
    </citation>
    <scope>NUCLEOTIDE SEQUENCE [LARGE SCALE GENOMIC DNA]</scope>
</reference>